<evidence type="ECO:0000259" key="1">
    <source>
        <dbReference type="PROSITE" id="PS50125"/>
    </source>
</evidence>
<dbReference type="SMART" id="SM00044">
    <property type="entry name" value="CYCc"/>
    <property type="match status" value="1"/>
</dbReference>
<dbReference type="SUPFAM" id="SSF55073">
    <property type="entry name" value="Nucleotide cyclase"/>
    <property type="match status" value="1"/>
</dbReference>
<dbReference type="PANTHER" id="PTHR43081:SF11">
    <property type="entry name" value="BLR2264 PROTEIN"/>
    <property type="match status" value="1"/>
</dbReference>
<evidence type="ECO:0000313" key="3">
    <source>
        <dbReference type="Proteomes" id="UP001161389"/>
    </source>
</evidence>
<reference evidence="2" key="1">
    <citation type="journal article" date="2014" name="Int. J. Syst. Evol. Microbiol.">
        <title>Complete genome sequence of Corynebacterium casei LMG S-19264T (=DSM 44701T), isolated from a smear-ripened cheese.</title>
        <authorList>
            <consortium name="US DOE Joint Genome Institute (JGI-PGF)"/>
            <person name="Walter F."/>
            <person name="Albersmeier A."/>
            <person name="Kalinowski J."/>
            <person name="Ruckert C."/>
        </authorList>
    </citation>
    <scope>NUCLEOTIDE SEQUENCE</scope>
    <source>
        <strain evidence="2">NBRC 110071</strain>
    </source>
</reference>
<protein>
    <submittedName>
        <fullName evidence="2">Guanylate cyclase</fullName>
    </submittedName>
</protein>
<feature type="domain" description="Guanylate cyclase" evidence="1">
    <location>
        <begin position="207"/>
        <end position="344"/>
    </location>
</feature>
<dbReference type="InterPro" id="IPR029787">
    <property type="entry name" value="Nucleotide_cyclase"/>
</dbReference>
<organism evidence="2 3">
    <name type="scientific">Litoribrevibacter albus</name>
    <dbReference type="NCBI Taxonomy" id="1473156"/>
    <lineage>
        <taxon>Bacteria</taxon>
        <taxon>Pseudomonadati</taxon>
        <taxon>Pseudomonadota</taxon>
        <taxon>Gammaproteobacteria</taxon>
        <taxon>Oceanospirillales</taxon>
        <taxon>Oceanospirillaceae</taxon>
        <taxon>Litoribrevibacter</taxon>
    </lineage>
</organism>
<gene>
    <name evidence="2" type="primary">cyaA_1</name>
    <name evidence="2" type="ORF">GCM10007876_06590</name>
</gene>
<dbReference type="AlphaFoldDB" id="A0AA37S896"/>
<dbReference type="RefSeq" id="WP_284378735.1">
    <property type="nucleotide sequence ID" value="NZ_BSNM01000003.1"/>
</dbReference>
<dbReference type="InterPro" id="IPR050697">
    <property type="entry name" value="Adenylyl/Guanylyl_Cyclase_3/4"/>
</dbReference>
<accession>A0AA37S896</accession>
<dbReference type="GO" id="GO:0004016">
    <property type="term" value="F:adenylate cyclase activity"/>
    <property type="evidence" value="ECO:0007669"/>
    <property type="project" value="UniProtKB-ARBA"/>
</dbReference>
<dbReference type="GO" id="GO:0035556">
    <property type="term" value="P:intracellular signal transduction"/>
    <property type="evidence" value="ECO:0007669"/>
    <property type="project" value="InterPro"/>
</dbReference>
<proteinExistence type="predicted"/>
<dbReference type="Gene3D" id="3.30.70.1230">
    <property type="entry name" value="Nucleotide cyclase"/>
    <property type="match status" value="1"/>
</dbReference>
<dbReference type="CDD" id="cd07302">
    <property type="entry name" value="CHD"/>
    <property type="match status" value="1"/>
</dbReference>
<name>A0AA37S896_9GAMM</name>
<evidence type="ECO:0000313" key="2">
    <source>
        <dbReference type="EMBL" id="GLQ30181.1"/>
    </source>
</evidence>
<dbReference type="GO" id="GO:0006171">
    <property type="term" value="P:cAMP biosynthetic process"/>
    <property type="evidence" value="ECO:0007669"/>
    <property type="project" value="TreeGrafter"/>
</dbReference>
<dbReference type="PANTHER" id="PTHR43081">
    <property type="entry name" value="ADENYLATE CYCLASE, TERMINAL-DIFFERENTIATION SPECIFIC-RELATED"/>
    <property type="match status" value="1"/>
</dbReference>
<comment type="caution">
    <text evidence="2">The sequence shown here is derived from an EMBL/GenBank/DDBJ whole genome shotgun (WGS) entry which is preliminary data.</text>
</comment>
<dbReference type="EMBL" id="BSNM01000003">
    <property type="protein sequence ID" value="GLQ30181.1"/>
    <property type="molecule type" value="Genomic_DNA"/>
</dbReference>
<reference evidence="2" key="2">
    <citation type="submission" date="2023-01" db="EMBL/GenBank/DDBJ databases">
        <title>Draft genome sequence of Litoribrevibacter albus strain NBRC 110071.</title>
        <authorList>
            <person name="Sun Q."/>
            <person name="Mori K."/>
        </authorList>
    </citation>
    <scope>NUCLEOTIDE SEQUENCE</scope>
    <source>
        <strain evidence="2">NBRC 110071</strain>
    </source>
</reference>
<dbReference type="InterPro" id="IPR001054">
    <property type="entry name" value="A/G_cyclase"/>
</dbReference>
<keyword evidence="3" id="KW-1185">Reference proteome</keyword>
<dbReference type="PROSITE" id="PS50125">
    <property type="entry name" value="GUANYLATE_CYCLASE_2"/>
    <property type="match status" value="1"/>
</dbReference>
<dbReference type="Pfam" id="PF00211">
    <property type="entry name" value="Guanylate_cyc"/>
    <property type="match status" value="1"/>
</dbReference>
<dbReference type="Proteomes" id="UP001161389">
    <property type="component" value="Unassembled WGS sequence"/>
</dbReference>
<sequence>MKDSAFHQWLYQYDPSDKAPDALLERFMSGVNELGIDVYRASMWLPTSHPELWGTQLVWCRGQPVQEFRRGHDITDTPIYLNTPGEAVHKERQPLRWQLTGEDPLPYPLLDDVKQEGGTDYLIVPFHTDHEKEQPWITFATKRESGFSRLELSTLKELCEPLSWKARVTMAEMATKSLLSVYLGENASNRVMNGQFKRGTGEAIDAVIWFCDLRGFTSLGDTLPCTELVALLDHYFECVSEPIEAAGGEILKFIGDAILAIFPLSSGASEAHKQTVCLNALAAAEEALANVASKSWCGHTKEALTLSAGIALHIGTVTYGNIGGSSRLDFTVIGAAVNEAARVEALCKDYAPLLATEAFQSHLPKDRMSLVGDVSLRGVSKSLRLYTLPSCAD</sequence>